<accession>A0A0D6NL92</accession>
<evidence type="ECO:0000313" key="1">
    <source>
        <dbReference type="EMBL" id="GAN66373.1"/>
    </source>
</evidence>
<gene>
    <name evidence="1" type="ORF">Abor_020_010</name>
</gene>
<organism evidence="1 2">
    <name type="scientific">Acetobacter orientalis</name>
    <dbReference type="NCBI Taxonomy" id="146474"/>
    <lineage>
        <taxon>Bacteria</taxon>
        <taxon>Pseudomonadati</taxon>
        <taxon>Pseudomonadota</taxon>
        <taxon>Alphaproteobacteria</taxon>
        <taxon>Acetobacterales</taxon>
        <taxon>Acetobacteraceae</taxon>
        <taxon>Acetobacter</taxon>
    </lineage>
</organism>
<evidence type="ECO:0000313" key="2">
    <source>
        <dbReference type="Proteomes" id="UP000032670"/>
    </source>
</evidence>
<name>A0A0D6NL92_9PROT</name>
<dbReference type="Proteomes" id="UP000032670">
    <property type="component" value="Unassembled WGS sequence"/>
</dbReference>
<comment type="caution">
    <text evidence="1">The sequence shown here is derived from an EMBL/GenBank/DDBJ whole genome shotgun (WGS) entry which is preliminary data.</text>
</comment>
<proteinExistence type="predicted"/>
<keyword evidence="2" id="KW-1185">Reference proteome</keyword>
<evidence type="ECO:0008006" key="3">
    <source>
        <dbReference type="Google" id="ProtNLM"/>
    </source>
</evidence>
<protein>
    <recommendedName>
        <fullName evidence="3">DUF3375 domain-containing protein</fullName>
    </recommendedName>
</protein>
<reference evidence="1 2" key="1">
    <citation type="submission" date="2012-11" db="EMBL/GenBank/DDBJ databases">
        <title>Whole genome sequence of Acetobacter orientalis 21F-2.</title>
        <authorList>
            <person name="Azuma Y."/>
            <person name="Higashiura N."/>
            <person name="Hirakawa H."/>
            <person name="Matsushita K."/>
        </authorList>
    </citation>
    <scope>NUCLEOTIDE SEQUENCE [LARGE SCALE GENOMIC DNA]</scope>
    <source>
        <strain evidence="1 2">21F-2</strain>
    </source>
</reference>
<dbReference type="STRING" id="1231341.Abor_020_010"/>
<dbReference type="AlphaFoldDB" id="A0A0D6NL92"/>
<dbReference type="InterPro" id="IPR021804">
    <property type="entry name" value="DUF3375"/>
</dbReference>
<dbReference type="EMBL" id="BAMX01000020">
    <property type="protein sequence ID" value="GAN66373.1"/>
    <property type="molecule type" value="Genomic_DNA"/>
</dbReference>
<sequence>MAQMKFDFATLNGMRQHNPAWRLLCSDHAPLILSFLHQVFVRPNVRNLEAESMAEALEDTLYAIRQHLDDTAFPRTAREYLEEWASPDKGWLRKFYQPGKDTALFDMTPTTEKALSWLEQLAERSFVGTESRLRTLFDLLRQMNEGTQSDPDQRLADLLQRRADIDAEIARIQNGDLALMDDTGIKERFAQFTRMARDLLADFREVEHNFRRLDRAVRERVALWDGTKGALLDEILTQHDLINESDQGRSFQAFWNFLMSNSRQEELSQQLEHILSLPVIAAMQPDPRLRRIHYDWLEAGDHTQRVVAQLSHRLRQFLDTQNRQETRRIMEILHNIETHAFALRPYLADSPPHEALIELDAMAATPDLVMERPLYAPPHPTVLSLEPMLEEIADDADPTALYEQIVVDKLRLTENIQQALTEAPQINLAALLRRHPLEQGLSELVAYLQLSSERFESLIDEKTNDHVSWDIMTADGSSITRHATLQRVIFVRSV</sequence>
<dbReference type="Pfam" id="PF11855">
    <property type="entry name" value="DUF3375"/>
    <property type="match status" value="1"/>
</dbReference>